<dbReference type="Pfam" id="PF17926">
    <property type="entry name" value="TetR_C_21"/>
    <property type="match status" value="1"/>
</dbReference>
<organism evidence="4 5">
    <name type="scientific">Tatumella morbirosei</name>
    <dbReference type="NCBI Taxonomy" id="642227"/>
    <lineage>
        <taxon>Bacteria</taxon>
        <taxon>Pseudomonadati</taxon>
        <taxon>Pseudomonadota</taxon>
        <taxon>Gammaproteobacteria</taxon>
        <taxon>Enterobacterales</taxon>
        <taxon>Erwiniaceae</taxon>
        <taxon>Tatumella</taxon>
    </lineage>
</organism>
<evidence type="ECO:0000256" key="2">
    <source>
        <dbReference type="PROSITE-ProRule" id="PRU00335"/>
    </source>
</evidence>
<dbReference type="EMBL" id="JPKR02000003">
    <property type="protein sequence ID" value="KGD72799.1"/>
    <property type="molecule type" value="Genomic_DNA"/>
</dbReference>
<feature type="domain" description="HTH tetR-type" evidence="3">
    <location>
        <begin position="5"/>
        <end position="65"/>
    </location>
</feature>
<dbReference type="PANTHER" id="PTHR30328:SF54">
    <property type="entry name" value="HTH-TYPE TRANSCRIPTIONAL REPRESSOR SCO4008"/>
    <property type="match status" value="1"/>
</dbReference>
<dbReference type="InterPro" id="IPR001647">
    <property type="entry name" value="HTH_TetR"/>
</dbReference>
<evidence type="ECO:0000256" key="1">
    <source>
        <dbReference type="ARBA" id="ARBA00023125"/>
    </source>
</evidence>
<dbReference type="InterPro" id="IPR041467">
    <property type="entry name" value="Sco4008_C"/>
</dbReference>
<sequence>MRDAEASKAKILEAATDEFATWGIAGARVERIARTAGFNKNLIYIYFENKETLFLTVLSTHLTAVYDRLSFRPDDLAGYAAEVFDFAQNNPRIMKLMAWYSLEQQAKGISERGESLVQKMAALQQAQAAGQVSDAFPPAFLMTSIMALATAWSALGPFGVFCDDIQAGDIRNMLQQMIEKLVRSE</sequence>
<dbReference type="STRING" id="642227.HA49_11255"/>
<name>A0A095T8D1_9GAMM</name>
<dbReference type="RefSeq" id="WP_038020478.1">
    <property type="nucleotide sequence ID" value="NZ_JPKR02000003.1"/>
</dbReference>
<comment type="caution">
    <text evidence="4">The sequence shown here is derived from an EMBL/GenBank/DDBJ whole genome shotgun (WGS) entry which is preliminary data.</text>
</comment>
<dbReference type="Pfam" id="PF00440">
    <property type="entry name" value="TetR_N"/>
    <property type="match status" value="1"/>
</dbReference>
<gene>
    <name evidence="4" type="ORF">HA49_11255</name>
</gene>
<protein>
    <recommendedName>
        <fullName evidence="3">HTH tetR-type domain-containing protein</fullName>
    </recommendedName>
</protein>
<evidence type="ECO:0000259" key="3">
    <source>
        <dbReference type="PROSITE" id="PS50977"/>
    </source>
</evidence>
<feature type="DNA-binding region" description="H-T-H motif" evidence="2">
    <location>
        <begin position="28"/>
        <end position="47"/>
    </location>
</feature>
<evidence type="ECO:0000313" key="4">
    <source>
        <dbReference type="EMBL" id="KGD72799.1"/>
    </source>
</evidence>
<dbReference type="PRINTS" id="PR00455">
    <property type="entry name" value="HTHTETR"/>
</dbReference>
<dbReference type="SUPFAM" id="SSF46689">
    <property type="entry name" value="Homeodomain-like"/>
    <property type="match status" value="1"/>
</dbReference>
<dbReference type="SUPFAM" id="SSF48498">
    <property type="entry name" value="Tetracyclin repressor-like, C-terminal domain"/>
    <property type="match status" value="1"/>
</dbReference>
<dbReference type="InterPro" id="IPR009057">
    <property type="entry name" value="Homeodomain-like_sf"/>
</dbReference>
<proteinExistence type="predicted"/>
<dbReference type="InterPro" id="IPR050109">
    <property type="entry name" value="HTH-type_TetR-like_transc_reg"/>
</dbReference>
<dbReference type="AlphaFoldDB" id="A0A095T8D1"/>
<reference evidence="4" key="1">
    <citation type="submission" date="2014-12" db="EMBL/GenBank/DDBJ databases">
        <title>The draft genome of the Tatumella morbirosei type strain, LMG23360T isolated from pineapple rot.</title>
        <authorList>
            <person name="Smits T.H."/>
            <person name="Palmer M."/>
            <person name="Venter S.N."/>
            <person name="Duffy B."/>
            <person name="Steenkamp E.T."/>
            <person name="Chan W.Y."/>
            <person name="Coutinho T.A."/>
            <person name="Coetzee M.P."/>
            <person name="De Maayer P."/>
        </authorList>
    </citation>
    <scope>NUCLEOTIDE SEQUENCE [LARGE SCALE GENOMIC DNA]</scope>
    <source>
        <strain evidence="4">LMG 23360</strain>
    </source>
</reference>
<keyword evidence="5" id="KW-1185">Reference proteome</keyword>
<dbReference type="PROSITE" id="PS50977">
    <property type="entry name" value="HTH_TETR_2"/>
    <property type="match status" value="1"/>
</dbReference>
<accession>A0A095T8D1</accession>
<dbReference type="InterPro" id="IPR036271">
    <property type="entry name" value="Tet_transcr_reg_TetR-rel_C_sf"/>
</dbReference>
<keyword evidence="1 2" id="KW-0238">DNA-binding</keyword>
<dbReference type="GO" id="GO:0003677">
    <property type="term" value="F:DNA binding"/>
    <property type="evidence" value="ECO:0007669"/>
    <property type="project" value="UniProtKB-UniRule"/>
</dbReference>
<dbReference type="Gene3D" id="1.10.357.10">
    <property type="entry name" value="Tetracycline Repressor, domain 2"/>
    <property type="match status" value="1"/>
</dbReference>
<dbReference type="OrthoDB" id="2356263at2"/>
<dbReference type="PANTHER" id="PTHR30328">
    <property type="entry name" value="TRANSCRIPTIONAL REPRESSOR"/>
    <property type="match status" value="1"/>
</dbReference>
<evidence type="ECO:0000313" key="5">
    <source>
        <dbReference type="Proteomes" id="UP000029577"/>
    </source>
</evidence>
<dbReference type="Proteomes" id="UP000029577">
    <property type="component" value="Unassembled WGS sequence"/>
</dbReference>
<dbReference type="eggNOG" id="COG1309">
    <property type="taxonomic scope" value="Bacteria"/>
</dbReference>